<evidence type="ECO:0000259" key="2">
    <source>
        <dbReference type="Pfam" id="PF07883"/>
    </source>
</evidence>
<gene>
    <name evidence="3" type="ORF">SAMN05216199_2638</name>
</gene>
<dbReference type="SUPFAM" id="SSF51182">
    <property type="entry name" value="RmlC-like cupins"/>
    <property type="match status" value="1"/>
</dbReference>
<dbReference type="AlphaFoldDB" id="A0A1H9VY07"/>
<dbReference type="OrthoDB" id="3620182at2"/>
<evidence type="ECO:0000256" key="1">
    <source>
        <dbReference type="SAM" id="MobiDB-lite"/>
    </source>
</evidence>
<keyword evidence="4" id="KW-1185">Reference proteome</keyword>
<dbReference type="InterPro" id="IPR013096">
    <property type="entry name" value="Cupin_2"/>
</dbReference>
<dbReference type="Gene3D" id="2.60.120.10">
    <property type="entry name" value="Jelly Rolls"/>
    <property type="match status" value="1"/>
</dbReference>
<dbReference type="EMBL" id="FOHB01000004">
    <property type="protein sequence ID" value="SES26409.1"/>
    <property type="molecule type" value="Genomic_DNA"/>
</dbReference>
<dbReference type="InterPro" id="IPR014710">
    <property type="entry name" value="RmlC-like_jellyroll"/>
</dbReference>
<proteinExistence type="predicted"/>
<sequence length="129" mass="13400">MSDADEVIRIRPGDRVVSDPTPGKTREQAIATDGLWSGLVRTEAGVTSGWHHHGDHQTSIYVVEGTVRIEFGPGGVHAADAGPGDFILIPPHLVHREVNAGSTPSQEVVTRSGTGPVTVNVEGPAPAAG</sequence>
<protein>
    <submittedName>
        <fullName evidence="3">Cupin domain-containing protein</fullName>
    </submittedName>
</protein>
<dbReference type="STRING" id="587636.SAMN05216199_2638"/>
<reference evidence="4" key="1">
    <citation type="submission" date="2016-10" db="EMBL/GenBank/DDBJ databases">
        <authorList>
            <person name="Varghese N."/>
            <person name="Submissions S."/>
        </authorList>
    </citation>
    <scope>NUCLEOTIDE SEQUENCE [LARGE SCALE GENOMIC DNA]</scope>
    <source>
        <strain evidence="4">CGMCC 1.6963</strain>
    </source>
</reference>
<name>A0A1H9VY07_9MICO</name>
<dbReference type="RefSeq" id="WP_091758811.1">
    <property type="nucleotide sequence ID" value="NZ_FOHB01000004.1"/>
</dbReference>
<feature type="compositionally biased region" description="Polar residues" evidence="1">
    <location>
        <begin position="101"/>
        <end position="117"/>
    </location>
</feature>
<feature type="region of interest" description="Disordered" evidence="1">
    <location>
        <begin position="101"/>
        <end position="129"/>
    </location>
</feature>
<accession>A0A1H9VY07</accession>
<evidence type="ECO:0000313" key="3">
    <source>
        <dbReference type="EMBL" id="SES26409.1"/>
    </source>
</evidence>
<dbReference type="InterPro" id="IPR011051">
    <property type="entry name" value="RmlC_Cupin_sf"/>
</dbReference>
<dbReference type="Pfam" id="PF07883">
    <property type="entry name" value="Cupin_2"/>
    <property type="match status" value="1"/>
</dbReference>
<organism evidence="3 4">
    <name type="scientific">Pedococcus cremeus</name>
    <dbReference type="NCBI Taxonomy" id="587636"/>
    <lineage>
        <taxon>Bacteria</taxon>
        <taxon>Bacillati</taxon>
        <taxon>Actinomycetota</taxon>
        <taxon>Actinomycetes</taxon>
        <taxon>Micrococcales</taxon>
        <taxon>Intrasporangiaceae</taxon>
        <taxon>Pedococcus</taxon>
    </lineage>
</organism>
<evidence type="ECO:0000313" key="4">
    <source>
        <dbReference type="Proteomes" id="UP000199019"/>
    </source>
</evidence>
<dbReference type="Proteomes" id="UP000199019">
    <property type="component" value="Unassembled WGS sequence"/>
</dbReference>
<feature type="domain" description="Cupin type-2" evidence="2">
    <location>
        <begin position="39"/>
        <end position="105"/>
    </location>
</feature>